<evidence type="ECO:0000256" key="4">
    <source>
        <dbReference type="ARBA" id="ARBA00022676"/>
    </source>
</evidence>
<evidence type="ECO:0000256" key="11">
    <source>
        <dbReference type="ARBA" id="ARBA00046329"/>
    </source>
</evidence>
<evidence type="ECO:0000256" key="9">
    <source>
        <dbReference type="ARBA" id="ARBA00023136"/>
    </source>
</evidence>
<evidence type="ECO:0000256" key="8">
    <source>
        <dbReference type="ARBA" id="ARBA00023054"/>
    </source>
</evidence>
<proteinExistence type="evidence at transcript level"/>
<feature type="transmembrane region" description="Helical" evidence="14">
    <location>
        <begin position="412"/>
        <end position="431"/>
    </location>
</feature>
<dbReference type="InterPro" id="IPR004835">
    <property type="entry name" value="Chitin_synth"/>
</dbReference>
<evidence type="ECO:0000256" key="3">
    <source>
        <dbReference type="ARBA" id="ARBA00022475"/>
    </source>
</evidence>
<keyword evidence="7 14" id="KW-1133">Transmembrane helix</keyword>
<feature type="transmembrane region" description="Helical" evidence="14">
    <location>
        <begin position="286"/>
        <end position="307"/>
    </location>
</feature>
<feature type="region of interest" description="Disordered" evidence="13">
    <location>
        <begin position="1110"/>
        <end position="1129"/>
    </location>
</feature>
<feature type="transmembrane region" description="Helical" evidence="14">
    <location>
        <begin position="332"/>
        <end position="356"/>
    </location>
</feature>
<evidence type="ECO:0000256" key="6">
    <source>
        <dbReference type="ARBA" id="ARBA00022692"/>
    </source>
</evidence>
<feature type="transmembrane region" description="Helical" evidence="14">
    <location>
        <begin position="949"/>
        <end position="977"/>
    </location>
</feature>
<dbReference type="FunFam" id="3.90.550.10:FF:000139">
    <property type="entry name" value="Chitin synthase 8"/>
    <property type="match status" value="1"/>
</dbReference>
<feature type="transmembrane region" description="Helical" evidence="14">
    <location>
        <begin position="1393"/>
        <end position="1414"/>
    </location>
</feature>
<feature type="transmembrane region" description="Helical" evidence="14">
    <location>
        <begin position="136"/>
        <end position="157"/>
    </location>
</feature>
<dbReference type="CDD" id="cd04190">
    <property type="entry name" value="Chitin_synth_C"/>
    <property type="match status" value="1"/>
</dbReference>
<evidence type="ECO:0000256" key="2">
    <source>
        <dbReference type="ARBA" id="ARBA00012543"/>
    </source>
</evidence>
<evidence type="ECO:0000256" key="13">
    <source>
        <dbReference type="SAM" id="MobiDB-lite"/>
    </source>
</evidence>
<keyword evidence="4" id="KW-0328">Glycosyltransferase</keyword>
<comment type="catalytic activity">
    <reaction evidence="12">
        <text>[(1-&gt;4)-N-acetyl-beta-D-glucosaminyl](n) + UDP-N-acetyl-alpha-D-glucosamine = [(1-&gt;4)-N-acetyl-beta-D-glucosaminyl](n+1) + UDP + H(+)</text>
        <dbReference type="Rhea" id="RHEA:16637"/>
        <dbReference type="Rhea" id="RHEA-COMP:9593"/>
        <dbReference type="Rhea" id="RHEA-COMP:9595"/>
        <dbReference type="ChEBI" id="CHEBI:15378"/>
        <dbReference type="ChEBI" id="CHEBI:17029"/>
        <dbReference type="ChEBI" id="CHEBI:57705"/>
        <dbReference type="ChEBI" id="CHEBI:58223"/>
        <dbReference type="EC" id="2.4.1.16"/>
    </reaction>
</comment>
<keyword evidence="10" id="KW-0325">Glycoprotein</keyword>
<evidence type="ECO:0000256" key="12">
    <source>
        <dbReference type="ARBA" id="ARBA00048014"/>
    </source>
</evidence>
<dbReference type="PANTHER" id="PTHR22914">
    <property type="entry name" value="CHITIN SYNTHASE"/>
    <property type="match status" value="1"/>
</dbReference>
<feature type="transmembrane region" description="Helical" evidence="14">
    <location>
        <begin position="201"/>
        <end position="220"/>
    </location>
</feature>
<feature type="transmembrane region" description="Helical" evidence="14">
    <location>
        <begin position="1013"/>
        <end position="1035"/>
    </location>
</feature>
<evidence type="ECO:0000259" key="15">
    <source>
        <dbReference type="Pfam" id="PF23000"/>
    </source>
</evidence>
<feature type="domain" description="Chitin synthase chs-1/2 N-terminal putative transporter" evidence="15">
    <location>
        <begin position="68"/>
        <end position="363"/>
    </location>
</feature>
<dbReference type="SUPFAM" id="SSF53448">
    <property type="entry name" value="Nucleotide-diphospho-sugar transferases"/>
    <property type="match status" value="1"/>
</dbReference>
<keyword evidence="9 14" id="KW-0472">Membrane</keyword>
<feature type="compositionally biased region" description="Acidic residues" evidence="13">
    <location>
        <begin position="1256"/>
        <end position="1273"/>
    </location>
</feature>
<reference evidence="16" key="1">
    <citation type="submission" date="2016-06" db="EMBL/GenBank/DDBJ databases">
        <authorList>
            <person name="Kjaerup R.B."/>
            <person name="Dalgaard T.S."/>
            <person name="Juul-Madsen H.R."/>
        </authorList>
    </citation>
    <scope>NUCLEOTIDE SEQUENCE</scope>
</reference>
<keyword evidence="8" id="KW-0175">Coiled coil</keyword>
<feature type="transmembrane region" description="Helical" evidence="14">
    <location>
        <begin position="1042"/>
        <end position="1063"/>
    </location>
</feature>
<feature type="compositionally biased region" description="Acidic residues" evidence="13">
    <location>
        <begin position="1588"/>
        <end position="1599"/>
    </location>
</feature>
<feature type="transmembrane region" description="Helical" evidence="14">
    <location>
        <begin position="443"/>
        <end position="469"/>
    </location>
</feature>
<dbReference type="Pfam" id="PF03142">
    <property type="entry name" value="Chitin_synth_2"/>
    <property type="match status" value="1"/>
</dbReference>
<evidence type="ECO:0000313" key="16">
    <source>
        <dbReference type="EMBL" id="AQZ26762.1"/>
    </source>
</evidence>
<dbReference type="PANTHER" id="PTHR22914:SF42">
    <property type="entry name" value="CHITIN SYNTHASE"/>
    <property type="match status" value="1"/>
</dbReference>
<feature type="region of interest" description="Disordered" evidence="13">
    <location>
        <begin position="1195"/>
        <end position="1278"/>
    </location>
</feature>
<feature type="transmembrane region" description="Helical" evidence="14">
    <location>
        <begin position="62"/>
        <end position="81"/>
    </location>
</feature>
<feature type="compositionally biased region" description="Basic residues" evidence="13">
    <location>
        <begin position="1210"/>
        <end position="1222"/>
    </location>
</feature>
<dbReference type="EC" id="2.4.1.16" evidence="2"/>
<comment type="subcellular location">
    <subcellularLocation>
        <location evidence="1">Cell membrane</location>
        <topology evidence="1">Multi-pass membrane protein</topology>
    </subcellularLocation>
</comment>
<dbReference type="Pfam" id="PF23000">
    <property type="entry name" value="ChitinSynthase_IV_N"/>
    <property type="match status" value="1"/>
</dbReference>
<keyword evidence="6 14" id="KW-0812">Transmembrane</keyword>
<feature type="transmembrane region" description="Helical" evidence="14">
    <location>
        <begin position="1334"/>
        <end position="1352"/>
    </location>
</feature>
<dbReference type="GO" id="GO:0004100">
    <property type="term" value="F:chitin synthase activity"/>
    <property type="evidence" value="ECO:0007669"/>
    <property type="project" value="UniProtKB-EC"/>
</dbReference>
<evidence type="ECO:0000256" key="1">
    <source>
        <dbReference type="ARBA" id="ARBA00004651"/>
    </source>
</evidence>
<dbReference type="InterPro" id="IPR029044">
    <property type="entry name" value="Nucleotide-diphossugar_trans"/>
</dbReference>
<organism evidence="16">
    <name type="scientific">Tigriopus japonicus</name>
    <name type="common">Copepod</name>
    <dbReference type="NCBI Taxonomy" id="158387"/>
    <lineage>
        <taxon>Eukaryota</taxon>
        <taxon>Metazoa</taxon>
        <taxon>Ecdysozoa</taxon>
        <taxon>Arthropoda</taxon>
        <taxon>Crustacea</taxon>
        <taxon>Multicrustacea</taxon>
        <taxon>Hexanauplia</taxon>
        <taxon>Copepoda</taxon>
        <taxon>Harpacticoida</taxon>
        <taxon>Harpacticidae</taxon>
        <taxon>Tigriopus</taxon>
    </lineage>
</organism>
<dbReference type="GO" id="GO:0005886">
    <property type="term" value="C:plasma membrane"/>
    <property type="evidence" value="ECO:0007669"/>
    <property type="project" value="UniProtKB-SubCell"/>
</dbReference>
<keyword evidence="5" id="KW-0808">Transferase</keyword>
<feature type="transmembrane region" description="Helical" evidence="14">
    <location>
        <begin position="251"/>
        <end position="274"/>
    </location>
</feature>
<feature type="transmembrane region" description="Helical" evidence="14">
    <location>
        <begin position="1075"/>
        <end position="1102"/>
    </location>
</feature>
<protein>
    <recommendedName>
        <fullName evidence="2">chitin synthase</fullName>
        <ecNumber evidence="2">2.4.1.16</ecNumber>
    </recommendedName>
</protein>
<dbReference type="Gene3D" id="3.90.550.10">
    <property type="entry name" value="Spore Coat Polysaccharide Biosynthesis Protein SpsA, Chain A"/>
    <property type="match status" value="1"/>
</dbReference>
<feature type="compositionally biased region" description="Basic and acidic residues" evidence="13">
    <location>
        <begin position="1110"/>
        <end position="1128"/>
    </location>
</feature>
<keyword evidence="3" id="KW-1003">Cell membrane</keyword>
<name>A0A1U9XQT2_TIGJA</name>
<sequence length="1599" mass="183093">MANYKDESDTESENSFVEQIVDPGENKGIVAMDKWDAFTATPPAIDTGSEAAMVWVRRFEKLMLICAYILTFAIVLTGVVVGKGVSMFMIAQVSPVDLRVLPYCNEGGQIIDKTKEYEIQKDRALYADSIETEQVAWIWCIFFAYAVPEVFAFLRCFRVLLFKKWDRPFFLDFLFVAFMEVLHVIGLSILVFLALPQLDSTHALALTNCLAVIPGVMLLLSREPSRPKIVENIEGQEEPSKKLNQSGQMPWIKMGFDVLAILAQLSGALTWPILQWTKNSDTAEMKYAWAVPLGIILASAGWWECFVTENSKIPFIQNLYDIRMRMIDGTRYFTYIWISVIKVIIFFIAMWLIVIFNGVLIEPLNIFNKFTESFNQHGFNVTEVEDQILGGSKVTEDAFETRYEATLMTDRLVPLHLLLIQVGCTYGAYIFSKFACKVQIQEFSFAIPVSMAVPACMTLVLVGCGFRAADECAFHGVVPDYLFFECPAIGDYLSYLWNEHMWLWAFWFVSQLWITLHIWNPRSTRLASTEEIFGSPMYCSLFIDQSLTLNRRHDGNNEFTYEDMLADEQEEAIFMDDYEHFSGFMNEANKKSDVKSKDKVTKIYGCATMWHETKDEMIEMLKSVFRIDKDYAQRKVNQELHQTVDKDFYEWETHIFFDDAFEVDVEYENGHRNVVNSFVKLLVRVMDEAGSYVHGKSIKVKPPKKYPTPHGGRLVWVLPGKTKIVCHLKDKDLIRHKKRWSQCMYMYYLLGFKLMELPISTIRKEVISQNTYILALDGDIDFQPNAITRLVDLMKKNKKLGAACGRIHPTGSGFMQWYQRFEYAIGHWLQKSTEHVLGCVLCSPGCFSLFRAEALMDDNVMKMYTTKSEKARDFVQFDQGEDRWLCTLLLQKGWRVEYSAASDAFTACPEGFDEFYNQRRRWMPSTIANIFDVLADYKSVTKVNDDISIFYIAYQMMMMVGTVLGPGTIFLMIVGAFTAAFSISNWTSFLVNLIPLLAFMFVCFVLDSKIQLFMAQIMSAVYALVMMAVLVGIMLQIREDGFLAPTTLSIVLVGGSFILAAIVHPQEFWCLPYGLIYYITIPSMYLLLVIYSIFNMNVVSWGTREMPKKKSKAELEEEKKKEEEMKKETAKKKKDGSLLGFLMNQTDKSEKGSVEFSFANLFKCMCFTHEEADDPKKQLVKIAASLEEVNARLGKIEHGGPGQGGLHPSGFRRRSSTGRRMTRGSFGTPMQMPVTENQSVGSIPESEQVMERLDDYSDSDSDSGTDEDQMSEDETNKHWLLDRELGPGKQDALTGAEINFWKKLIERYLEPLRKNEAKEAKQAKELLDLRNQMVFSFFMLNAVFVVVVFLLQQQKDLLFIRWPLGAKANVTYIGPKTNPVVEVDYEYLELEPIGVVFVVFFALVLILQVIGMMFHRWGTMSQIISTTKLQSRSVTINDEVDNKGLKLVKYVSERPEKEEKKTNKFKGNANMGRRGTVHNLLMKQQEKAQTGHLDLQADIKRRLSAVEFNDPVMRRLSVSKEAASVFERRKSFATEQALIRRQSMVERRNSKLRMSMDPGIVNGGMVNDDDYSDGTYGSNPSVHFETIPYEDDEDKGTIL</sequence>
<evidence type="ECO:0000256" key="14">
    <source>
        <dbReference type="SAM" id="Phobius"/>
    </source>
</evidence>
<feature type="region of interest" description="Disordered" evidence="13">
    <location>
        <begin position="1555"/>
        <end position="1599"/>
    </location>
</feature>
<dbReference type="InterPro" id="IPR055120">
    <property type="entry name" value="Chs-1/2_IV_N"/>
</dbReference>
<accession>A0A1U9XQT2</accession>
<evidence type="ECO:0000256" key="7">
    <source>
        <dbReference type="ARBA" id="ARBA00022989"/>
    </source>
</evidence>
<comment type="similarity">
    <text evidence="11">Belongs to the chitin synthase family. Class IV subfamily.</text>
</comment>
<feature type="transmembrane region" description="Helical" evidence="14">
    <location>
        <begin position="169"/>
        <end position="195"/>
    </location>
</feature>
<dbReference type="GO" id="GO:0006031">
    <property type="term" value="P:chitin biosynthetic process"/>
    <property type="evidence" value="ECO:0007669"/>
    <property type="project" value="TreeGrafter"/>
</dbReference>
<evidence type="ECO:0000256" key="10">
    <source>
        <dbReference type="ARBA" id="ARBA00023180"/>
    </source>
</evidence>
<dbReference type="EMBL" id="KX427140">
    <property type="protein sequence ID" value="AQZ26762.1"/>
    <property type="molecule type" value="mRNA"/>
</dbReference>
<evidence type="ECO:0000256" key="5">
    <source>
        <dbReference type="ARBA" id="ARBA00022679"/>
    </source>
</evidence>
<feature type="transmembrane region" description="Helical" evidence="14">
    <location>
        <begin position="989"/>
        <end position="1007"/>
    </location>
</feature>